<gene>
    <name evidence="3" type="ORF">CALCODRAFT_289016</name>
</gene>
<keyword evidence="4" id="KW-1185">Reference proteome</keyword>
<dbReference type="AlphaFoldDB" id="A0A165FVV3"/>
<organism evidence="3 4">
    <name type="scientific">Calocera cornea HHB12733</name>
    <dbReference type="NCBI Taxonomy" id="1353952"/>
    <lineage>
        <taxon>Eukaryota</taxon>
        <taxon>Fungi</taxon>
        <taxon>Dikarya</taxon>
        <taxon>Basidiomycota</taxon>
        <taxon>Agaricomycotina</taxon>
        <taxon>Dacrymycetes</taxon>
        <taxon>Dacrymycetales</taxon>
        <taxon>Dacrymycetaceae</taxon>
        <taxon>Calocera</taxon>
    </lineage>
</organism>
<feature type="compositionally biased region" description="Low complexity" evidence="2">
    <location>
        <begin position="148"/>
        <end position="164"/>
    </location>
</feature>
<keyword evidence="1" id="KW-0175">Coiled coil</keyword>
<name>A0A165FVV3_9BASI</name>
<reference evidence="3 4" key="1">
    <citation type="journal article" date="2016" name="Mol. Biol. Evol.">
        <title>Comparative Genomics of Early-Diverging Mushroom-Forming Fungi Provides Insights into the Origins of Lignocellulose Decay Capabilities.</title>
        <authorList>
            <person name="Nagy L.G."/>
            <person name="Riley R."/>
            <person name="Tritt A."/>
            <person name="Adam C."/>
            <person name="Daum C."/>
            <person name="Floudas D."/>
            <person name="Sun H."/>
            <person name="Yadav J.S."/>
            <person name="Pangilinan J."/>
            <person name="Larsson K.H."/>
            <person name="Matsuura K."/>
            <person name="Barry K."/>
            <person name="Labutti K."/>
            <person name="Kuo R."/>
            <person name="Ohm R.A."/>
            <person name="Bhattacharya S.S."/>
            <person name="Shirouzu T."/>
            <person name="Yoshinaga Y."/>
            <person name="Martin F.M."/>
            <person name="Grigoriev I.V."/>
            <person name="Hibbett D.S."/>
        </authorList>
    </citation>
    <scope>NUCLEOTIDE SEQUENCE [LARGE SCALE GENOMIC DNA]</scope>
    <source>
        <strain evidence="3 4">HHB12733</strain>
    </source>
</reference>
<sequence>MLWGSRHRLALEDLKRVQEAILGPRHSCMSGSLSSSSEVSDYLRITYGFELTPPPTASTPIRFTMAGPGSATQDRLASRIGYPNGSSRYGGLAARTVDTLPYGDPAPERVHLRTPSDSDHQSHMSLSQSPAPGVAVESTPSSTTRARTLSGSTGGSPNPGNVSNLQAFASNLNVGGDLVQPYQLEKYRADLQQQHQSLSARLELEEDDIKQEEKKIKKRKIVFHANKIRKKRCEEKLALVAEGLEAITKYQKVSSMYHADASDGSRANQAVEGDADDIMSDFDVLDRSSSAAENGI</sequence>
<evidence type="ECO:0000256" key="2">
    <source>
        <dbReference type="SAM" id="MobiDB-lite"/>
    </source>
</evidence>
<feature type="region of interest" description="Disordered" evidence="2">
    <location>
        <begin position="99"/>
        <end position="164"/>
    </location>
</feature>
<protein>
    <submittedName>
        <fullName evidence="3">Uncharacterized protein</fullName>
    </submittedName>
</protein>
<feature type="coiled-coil region" evidence="1">
    <location>
        <begin position="188"/>
        <end position="219"/>
    </location>
</feature>
<evidence type="ECO:0000313" key="3">
    <source>
        <dbReference type="EMBL" id="KZT57265.1"/>
    </source>
</evidence>
<evidence type="ECO:0000313" key="4">
    <source>
        <dbReference type="Proteomes" id="UP000076842"/>
    </source>
</evidence>
<evidence type="ECO:0000256" key="1">
    <source>
        <dbReference type="SAM" id="Coils"/>
    </source>
</evidence>
<feature type="compositionally biased region" description="Polar residues" evidence="2">
    <location>
        <begin position="138"/>
        <end position="147"/>
    </location>
</feature>
<dbReference type="Proteomes" id="UP000076842">
    <property type="component" value="Unassembled WGS sequence"/>
</dbReference>
<accession>A0A165FVV3</accession>
<dbReference type="EMBL" id="KV423966">
    <property type="protein sequence ID" value="KZT57265.1"/>
    <property type="molecule type" value="Genomic_DNA"/>
</dbReference>
<dbReference type="InParanoid" id="A0A165FVV3"/>
<proteinExistence type="predicted"/>
<feature type="compositionally biased region" description="Basic and acidic residues" evidence="2">
    <location>
        <begin position="106"/>
        <end position="122"/>
    </location>
</feature>